<dbReference type="Pfam" id="PF16087">
    <property type="entry name" value="DUF4817"/>
    <property type="match status" value="1"/>
</dbReference>
<accession>A0A8R2D5W2</accession>
<dbReference type="InterPro" id="IPR036397">
    <property type="entry name" value="RNaseH_sf"/>
</dbReference>
<proteinExistence type="predicted"/>
<dbReference type="GeneID" id="107884324"/>
<evidence type="ECO:0000313" key="2">
    <source>
        <dbReference type="EnsemblMetazoa" id="XP_016661629.1"/>
    </source>
</evidence>
<sequence length="356" mass="41815">MSYSNVEKMDMLKCYTQCSNNATAAVKLYAELYGDRTIPSRFTFARIQKNLLSHGSFNKKNIKSVRCKRVKRDVNEKNTVMVLAHLYKDPHTSLRRISAETGITYSSCQKIAKLNKFHDYKIQLIHHLRPTDFERRLYMVAQFLTKIDEEPDFLTNILWTDESRFTNNGMINRHNSHYWSDSNPHWTKDVNFQVKWGVNVWCGILGDTLIGPYFFDGTLTGNKYRNFLNYEIPKLLENVSLEQRLKMYYHQDGAPAHNSNMVRECLTEIFGVNWIGTYSPEIRWPARSPDLTPLDFFLWGFLKEVVYITQSVTIEELQKKIVDACASIPREMLLKVTHHEVLKRMEMCLEEKQKTE</sequence>
<protein>
    <recommendedName>
        <fullName evidence="1">DUF4817 domain-containing protein</fullName>
    </recommendedName>
</protein>
<dbReference type="KEGG" id="api:107884324"/>
<dbReference type="InterPro" id="IPR032135">
    <property type="entry name" value="DUF4817"/>
</dbReference>
<reference evidence="3" key="1">
    <citation type="submission" date="2010-06" db="EMBL/GenBank/DDBJ databases">
        <authorList>
            <person name="Jiang H."/>
            <person name="Abraham K."/>
            <person name="Ali S."/>
            <person name="Alsbrooks S.L."/>
            <person name="Anim B.N."/>
            <person name="Anosike U.S."/>
            <person name="Attaway T."/>
            <person name="Bandaranaike D.P."/>
            <person name="Battles P.K."/>
            <person name="Bell S.N."/>
            <person name="Bell A.V."/>
            <person name="Beltran B."/>
            <person name="Bickham C."/>
            <person name="Bustamante Y."/>
            <person name="Caleb T."/>
            <person name="Canada A."/>
            <person name="Cardenas V."/>
            <person name="Carter K."/>
            <person name="Chacko J."/>
            <person name="Chandrabose M.N."/>
            <person name="Chavez D."/>
            <person name="Chavez A."/>
            <person name="Chen L."/>
            <person name="Chu H.-S."/>
            <person name="Claassen K.J."/>
            <person name="Cockrell R."/>
            <person name="Collins M."/>
            <person name="Cooper J.A."/>
            <person name="Cree A."/>
            <person name="Curry S.M."/>
            <person name="Da Y."/>
            <person name="Dao M.D."/>
            <person name="Das B."/>
            <person name="Davila M.-L."/>
            <person name="Davy-Carroll L."/>
            <person name="Denson S."/>
            <person name="Dinh H."/>
            <person name="Ebong V.E."/>
            <person name="Edwards J.R."/>
            <person name="Egan A."/>
            <person name="El-Daye J."/>
            <person name="Escobedo L."/>
            <person name="Fernandez S."/>
            <person name="Fernando P.R."/>
            <person name="Flagg N."/>
            <person name="Forbes L.D."/>
            <person name="Fowler R.G."/>
            <person name="Fu Q."/>
            <person name="Gabisi R.A."/>
            <person name="Ganer J."/>
            <person name="Garbino Pronczuk A."/>
            <person name="Garcia R.M."/>
            <person name="Garner T."/>
            <person name="Garrett T.E."/>
            <person name="Gonzalez D.A."/>
            <person name="Hamid H."/>
            <person name="Hawkins E.S."/>
            <person name="Hirani K."/>
            <person name="Hogues M.E."/>
            <person name="Hollins B."/>
            <person name="Hsiao C.-H."/>
            <person name="Jabil R."/>
            <person name="James M.L."/>
            <person name="Jhangiani S.N."/>
            <person name="Johnson B."/>
            <person name="Johnson Q."/>
            <person name="Joshi V."/>
            <person name="Kalu J.B."/>
            <person name="Kam C."/>
            <person name="Kashfia A."/>
            <person name="Keebler J."/>
            <person name="Kisamo H."/>
            <person name="Kovar C.L."/>
            <person name="Lago L.A."/>
            <person name="Lai C.-Y."/>
            <person name="Laidlaw J."/>
            <person name="Lara F."/>
            <person name="Le T.-K."/>
            <person name="Lee S.L."/>
            <person name="Legall F.H."/>
            <person name="Lemon S.J."/>
            <person name="Lewis L.R."/>
            <person name="Li B."/>
            <person name="Liu Y."/>
            <person name="Liu Y.-S."/>
            <person name="Lopez J."/>
            <person name="Lozado R.J."/>
            <person name="Lu J."/>
            <person name="Madu R.C."/>
            <person name="Maheshwari M."/>
            <person name="Maheshwari R."/>
            <person name="Malloy K."/>
            <person name="Martinez E."/>
            <person name="Mathew T."/>
            <person name="Mercado I.C."/>
            <person name="Mercado C."/>
            <person name="Meyer B."/>
            <person name="Montgomery K."/>
            <person name="Morgan M.B."/>
            <person name="Munidasa M."/>
            <person name="Nazareth L.V."/>
            <person name="Nelson J."/>
            <person name="Ng B.M."/>
            <person name="Nguyen N.B."/>
            <person name="Nguyen P.Q."/>
            <person name="Nguyen T."/>
            <person name="Obregon M."/>
            <person name="Okwuonu G.O."/>
            <person name="Onwere C.G."/>
            <person name="Orozco G."/>
            <person name="Parra A."/>
            <person name="Patel S."/>
            <person name="Patil S."/>
            <person name="Perez A."/>
            <person name="Perez Y."/>
            <person name="Pham C."/>
            <person name="Primus E.L."/>
            <person name="Pu L.-L."/>
            <person name="Puazo M."/>
            <person name="Qin X."/>
            <person name="Quiroz J.B."/>
            <person name="Reese J."/>
            <person name="Richards S."/>
            <person name="Rives C.M."/>
            <person name="Robberts R."/>
            <person name="Ruiz S.J."/>
            <person name="Ruiz M.J."/>
            <person name="Santibanez J."/>
            <person name="Schneider B.W."/>
            <person name="Sisson I."/>
            <person name="Smith M."/>
            <person name="Sodergren E."/>
            <person name="Song X.-Z."/>
            <person name="Song B.B."/>
            <person name="Summersgill H."/>
            <person name="Thelus R."/>
            <person name="Thornton R.D."/>
            <person name="Trejos Z.Y."/>
            <person name="Usmani K."/>
            <person name="Vattathil S."/>
            <person name="Villasana D."/>
            <person name="Walker D.L."/>
            <person name="Wang S."/>
            <person name="Wang K."/>
            <person name="White C.S."/>
            <person name="Williams A.C."/>
            <person name="Williamson J."/>
            <person name="Wilson K."/>
            <person name="Woghiren I.O."/>
            <person name="Woodworth J.R."/>
            <person name="Worley K.C."/>
            <person name="Wright R.A."/>
            <person name="Wu W."/>
            <person name="Young L."/>
            <person name="Zhang L."/>
            <person name="Zhang J."/>
            <person name="Zhu Y."/>
            <person name="Muzny D.M."/>
            <person name="Weinstock G."/>
            <person name="Gibbs R.A."/>
        </authorList>
    </citation>
    <scope>NUCLEOTIDE SEQUENCE [LARGE SCALE GENOMIC DNA]</scope>
    <source>
        <strain evidence="3">LSR1</strain>
    </source>
</reference>
<dbReference type="EnsemblMetazoa" id="XM_016806140.1">
    <property type="protein sequence ID" value="XP_016661629.1"/>
    <property type="gene ID" value="LOC107884324"/>
</dbReference>
<evidence type="ECO:0000313" key="3">
    <source>
        <dbReference type="Proteomes" id="UP000007819"/>
    </source>
</evidence>
<dbReference type="RefSeq" id="XP_016661629.1">
    <property type="nucleotide sequence ID" value="XM_016806140.1"/>
</dbReference>
<dbReference type="Proteomes" id="UP000007819">
    <property type="component" value="Unassembled WGS sequence"/>
</dbReference>
<dbReference type="PANTHER" id="PTHR47326:SF1">
    <property type="entry name" value="HTH PSQ-TYPE DOMAIN-CONTAINING PROTEIN"/>
    <property type="match status" value="1"/>
</dbReference>
<dbReference type="AlphaFoldDB" id="A0A8R2D5W2"/>
<evidence type="ECO:0000259" key="1">
    <source>
        <dbReference type="Pfam" id="PF16087"/>
    </source>
</evidence>
<dbReference type="PANTHER" id="PTHR47326">
    <property type="entry name" value="TRANSPOSABLE ELEMENT TC3 TRANSPOSASE-LIKE PROTEIN"/>
    <property type="match status" value="1"/>
</dbReference>
<name>A0A8R2D5W2_ACYPI</name>
<dbReference type="Gene3D" id="3.30.420.10">
    <property type="entry name" value="Ribonuclease H-like superfamily/Ribonuclease H"/>
    <property type="match status" value="1"/>
</dbReference>
<reference evidence="2" key="2">
    <citation type="submission" date="2022-06" db="UniProtKB">
        <authorList>
            <consortium name="EnsemblMetazoa"/>
        </authorList>
    </citation>
    <scope>IDENTIFICATION</scope>
</reference>
<feature type="domain" description="DUF4817" evidence="1">
    <location>
        <begin position="6"/>
        <end position="57"/>
    </location>
</feature>
<organism evidence="2 3">
    <name type="scientific">Acyrthosiphon pisum</name>
    <name type="common">Pea aphid</name>
    <dbReference type="NCBI Taxonomy" id="7029"/>
    <lineage>
        <taxon>Eukaryota</taxon>
        <taxon>Metazoa</taxon>
        <taxon>Ecdysozoa</taxon>
        <taxon>Arthropoda</taxon>
        <taxon>Hexapoda</taxon>
        <taxon>Insecta</taxon>
        <taxon>Pterygota</taxon>
        <taxon>Neoptera</taxon>
        <taxon>Paraneoptera</taxon>
        <taxon>Hemiptera</taxon>
        <taxon>Sternorrhyncha</taxon>
        <taxon>Aphidomorpha</taxon>
        <taxon>Aphidoidea</taxon>
        <taxon>Aphididae</taxon>
        <taxon>Macrosiphini</taxon>
        <taxon>Acyrthosiphon</taxon>
    </lineage>
</organism>
<dbReference type="OrthoDB" id="6584906at2759"/>
<keyword evidence="3" id="KW-1185">Reference proteome</keyword>
<dbReference type="GO" id="GO:0003676">
    <property type="term" value="F:nucleic acid binding"/>
    <property type="evidence" value="ECO:0007669"/>
    <property type="project" value="InterPro"/>
</dbReference>